<dbReference type="AlphaFoldDB" id="A0A1H5YBT1"/>
<dbReference type="PANTHER" id="PTHR44169:SF6">
    <property type="entry name" value="NADPH-DEPENDENT 1-ACYLDIHYDROXYACETONE PHOSPHATE REDUCTASE"/>
    <property type="match status" value="1"/>
</dbReference>
<evidence type="ECO:0000313" key="3">
    <source>
        <dbReference type="EMBL" id="SEG21491.1"/>
    </source>
</evidence>
<dbReference type="Gene3D" id="3.40.50.720">
    <property type="entry name" value="NAD(P)-binding Rossmann-like Domain"/>
    <property type="match status" value="1"/>
</dbReference>
<keyword evidence="2" id="KW-0560">Oxidoreductase</keyword>
<dbReference type="RefSeq" id="WP_103910362.1">
    <property type="nucleotide sequence ID" value="NZ_FNUZ01000003.1"/>
</dbReference>
<keyword evidence="4" id="KW-1185">Reference proteome</keyword>
<dbReference type="PROSITE" id="PS00061">
    <property type="entry name" value="ADH_SHORT"/>
    <property type="match status" value="1"/>
</dbReference>
<dbReference type="OrthoDB" id="9793825at2"/>
<dbReference type="InterPro" id="IPR020904">
    <property type="entry name" value="Sc_DH/Rdtase_CS"/>
</dbReference>
<dbReference type="InterPro" id="IPR036291">
    <property type="entry name" value="NAD(P)-bd_dom_sf"/>
</dbReference>
<protein>
    <submittedName>
        <fullName evidence="3">Short-chain dehydrogenase</fullName>
    </submittedName>
</protein>
<dbReference type="PRINTS" id="PR00081">
    <property type="entry name" value="GDHRDH"/>
</dbReference>
<sequence>MTKSILITGCSSGIGLDAAQMMQRRGWRVFASCRKPEDCNRLREMGFDSPLIDYENPITFTPAIEEILAATGGTLDAVFHNGAYAIPGPLEDISPDAMRTIFQANFLGWHELTQKLLPVMRDQGHGRIVLNSSILGFIGTKWRGAYVSTKFALEGWADVMRLELESENIQVVLIEPGPITSEFRNNAIKQFEKWVDWENSRRADEYRSTLLDKLYKGSGEMKGTLPASAVSEKLFQAVTEIDPPARYRVTMPTQAMAVAKRILPQSVLDWILKRA</sequence>
<dbReference type="EMBL" id="FNUZ01000003">
    <property type="protein sequence ID" value="SEG21491.1"/>
    <property type="molecule type" value="Genomic_DNA"/>
</dbReference>
<organism evidence="3 4">
    <name type="scientific">Thalassococcus halodurans</name>
    <dbReference type="NCBI Taxonomy" id="373675"/>
    <lineage>
        <taxon>Bacteria</taxon>
        <taxon>Pseudomonadati</taxon>
        <taxon>Pseudomonadota</taxon>
        <taxon>Alphaproteobacteria</taxon>
        <taxon>Rhodobacterales</taxon>
        <taxon>Roseobacteraceae</taxon>
        <taxon>Thalassococcus</taxon>
    </lineage>
</organism>
<gene>
    <name evidence="3" type="ORF">SAMN04488045_2013</name>
</gene>
<dbReference type="InterPro" id="IPR002347">
    <property type="entry name" value="SDR_fam"/>
</dbReference>
<dbReference type="GO" id="GO:0016491">
    <property type="term" value="F:oxidoreductase activity"/>
    <property type="evidence" value="ECO:0007669"/>
    <property type="project" value="UniProtKB-KW"/>
</dbReference>
<dbReference type="PANTHER" id="PTHR44169">
    <property type="entry name" value="NADPH-DEPENDENT 1-ACYLDIHYDROXYACETONE PHOSPHATE REDUCTASE"/>
    <property type="match status" value="1"/>
</dbReference>
<dbReference type="SUPFAM" id="SSF51735">
    <property type="entry name" value="NAD(P)-binding Rossmann-fold domains"/>
    <property type="match status" value="1"/>
</dbReference>
<dbReference type="CDD" id="cd05374">
    <property type="entry name" value="17beta-HSD-like_SDR_c"/>
    <property type="match status" value="1"/>
</dbReference>
<accession>A0A1H5YBT1</accession>
<evidence type="ECO:0000256" key="2">
    <source>
        <dbReference type="ARBA" id="ARBA00023002"/>
    </source>
</evidence>
<evidence type="ECO:0000256" key="1">
    <source>
        <dbReference type="ARBA" id="ARBA00006484"/>
    </source>
</evidence>
<proteinExistence type="inferred from homology"/>
<name>A0A1H5YBT1_9RHOB</name>
<reference evidence="3 4" key="1">
    <citation type="submission" date="2016-10" db="EMBL/GenBank/DDBJ databases">
        <authorList>
            <person name="de Groot N.N."/>
        </authorList>
    </citation>
    <scope>NUCLEOTIDE SEQUENCE [LARGE SCALE GENOMIC DNA]</scope>
    <source>
        <strain evidence="3 4">DSM 26915</strain>
    </source>
</reference>
<comment type="similarity">
    <text evidence="1">Belongs to the short-chain dehydrogenases/reductases (SDR) family.</text>
</comment>
<dbReference type="Proteomes" id="UP000236752">
    <property type="component" value="Unassembled WGS sequence"/>
</dbReference>
<evidence type="ECO:0000313" key="4">
    <source>
        <dbReference type="Proteomes" id="UP000236752"/>
    </source>
</evidence>
<dbReference type="Pfam" id="PF00106">
    <property type="entry name" value="adh_short"/>
    <property type="match status" value="1"/>
</dbReference>